<dbReference type="PROSITE" id="PS50043">
    <property type="entry name" value="HTH_LUXR_2"/>
    <property type="match status" value="1"/>
</dbReference>
<dbReference type="SUPFAM" id="SSF48452">
    <property type="entry name" value="TPR-like"/>
    <property type="match status" value="1"/>
</dbReference>
<dbReference type="Gene3D" id="1.25.40.10">
    <property type="entry name" value="Tetratricopeptide repeat domain"/>
    <property type="match status" value="1"/>
</dbReference>
<dbReference type="InterPro" id="IPR027417">
    <property type="entry name" value="P-loop_NTPase"/>
</dbReference>
<dbReference type="SUPFAM" id="SSF52540">
    <property type="entry name" value="P-loop containing nucleoside triphosphate hydrolases"/>
    <property type="match status" value="1"/>
</dbReference>
<organism evidence="6 7">
    <name type="scientific">Catenulispora pinistramenti</name>
    <dbReference type="NCBI Taxonomy" id="2705254"/>
    <lineage>
        <taxon>Bacteria</taxon>
        <taxon>Bacillati</taxon>
        <taxon>Actinomycetota</taxon>
        <taxon>Actinomycetes</taxon>
        <taxon>Catenulisporales</taxon>
        <taxon>Catenulisporaceae</taxon>
        <taxon>Catenulispora</taxon>
    </lineage>
</organism>
<keyword evidence="1" id="KW-0805">Transcription regulation</keyword>
<keyword evidence="2" id="KW-0238">DNA-binding</keyword>
<dbReference type="InterPro" id="IPR036388">
    <property type="entry name" value="WH-like_DNA-bd_sf"/>
</dbReference>
<protein>
    <recommendedName>
        <fullName evidence="5">HTH luxR-type domain-containing protein</fullName>
    </recommendedName>
</protein>
<sequence length="886" mass="96813">MRDRIVSRAALFDQLDRANRITEMSAPAGSGKTTLLRSWVETSDLAERAAQVSGEARDPRRFWPTVVAALRGTAAGSALVRPLTTAPDLDGWAVVEQLLSDLGPLPERLWLIIDDLHELAGTQTLHQLQLLMMRAPAELRFVLATRHDMRLGLHRLRLDGELTEIRASQLRFTREESGALLDAAGVTLSENAADQLHRRTEGWAAGLRLAALSLAGHPDPERFAAEFSGSERTVADYLLAEVLDRQPEPIRQLLLRTSVLERVNGELADLLTASSENEQILLDLENAGAFVIAADPQRSWFRYHRLFADLLQHELRRTDSARLPALHSTAADWYAANGYVIEAVRHAQAAQCWEQAVRLLSDHWVDLYLDGRIGTAQELLAGFPASAATADAELSVLMAVRDLDHGSLLKAERRLALAVDQSTTVPADRRTHFEAMCTVLRLRIARRRGNLPTVAEQAQRLLTVVETADAQRLGVGDGLQALALISLGSAEISALRIGGANRHLEQGIDLARRIGRPYLELAGLVHEAQLVVASSYTAGADLSLRAIELAKRHGWNDKPVTAVAHTVHAAALVAQGHTTEAEFWINQARRTLRPQENPVAAFKLHYVHARIQLARGEHVAALATLDEVEHLSRALGTPHVLRPMARAHMLHALVRLDETARVEQLLADMDADERDGTPARTAQAALRLAQANPRAARDLLPSDADDPRAGTRPLWRVAAFLLDALACDALGRTQDASDALERAFDAAAPDNLLLPFLLHPAPALLKRHAEARTAHPRLLGEVLSRLQADEDATQAATAPGASESVSVSVPTSAHLREPLSGSEMRVLRYLPTNLSGPEIAAELSLSVNTVRTHMRHVYEKLGAHSRFEAVELARSYGLVAPAVGLR</sequence>
<dbReference type="Pfam" id="PF00196">
    <property type="entry name" value="GerE"/>
    <property type="match status" value="1"/>
</dbReference>
<dbReference type="Proteomes" id="UP000730482">
    <property type="component" value="Unassembled WGS sequence"/>
</dbReference>
<evidence type="ECO:0000313" key="7">
    <source>
        <dbReference type="Proteomes" id="UP000730482"/>
    </source>
</evidence>
<evidence type="ECO:0000256" key="1">
    <source>
        <dbReference type="ARBA" id="ARBA00023015"/>
    </source>
</evidence>
<evidence type="ECO:0000256" key="3">
    <source>
        <dbReference type="ARBA" id="ARBA00023163"/>
    </source>
</evidence>
<dbReference type="InterPro" id="IPR041617">
    <property type="entry name" value="TPR_MalT"/>
</dbReference>
<dbReference type="PRINTS" id="PR00038">
    <property type="entry name" value="HTHLUXR"/>
</dbReference>
<keyword evidence="3" id="KW-0804">Transcription</keyword>
<dbReference type="Pfam" id="PF25873">
    <property type="entry name" value="WHD_MalT"/>
    <property type="match status" value="1"/>
</dbReference>
<dbReference type="EMBL" id="JAAFYZ010000060">
    <property type="protein sequence ID" value="MBS2548972.1"/>
    <property type="molecule type" value="Genomic_DNA"/>
</dbReference>
<dbReference type="CDD" id="cd06170">
    <property type="entry name" value="LuxR_C_like"/>
    <property type="match status" value="1"/>
</dbReference>
<evidence type="ECO:0000256" key="2">
    <source>
        <dbReference type="ARBA" id="ARBA00023125"/>
    </source>
</evidence>
<dbReference type="InterPro" id="IPR059106">
    <property type="entry name" value="WHD_MalT"/>
</dbReference>
<dbReference type="InterPro" id="IPR000792">
    <property type="entry name" value="Tscrpt_reg_LuxR_C"/>
</dbReference>
<dbReference type="Pfam" id="PF17874">
    <property type="entry name" value="TPR_MalT"/>
    <property type="match status" value="1"/>
</dbReference>
<evidence type="ECO:0000256" key="4">
    <source>
        <dbReference type="SAM" id="MobiDB-lite"/>
    </source>
</evidence>
<dbReference type="SMART" id="SM00421">
    <property type="entry name" value="HTH_LUXR"/>
    <property type="match status" value="1"/>
</dbReference>
<name>A0ABS5KSE5_9ACTN</name>
<gene>
    <name evidence="6" type="ORF">KGQ19_19075</name>
</gene>
<reference evidence="6 7" key="1">
    <citation type="submission" date="2020-02" db="EMBL/GenBank/DDBJ databases">
        <title>Acidophilic actinobacteria isolated from forest soil.</title>
        <authorList>
            <person name="Golinska P."/>
        </authorList>
    </citation>
    <scope>NUCLEOTIDE SEQUENCE [LARGE SCALE GENOMIC DNA]</scope>
    <source>
        <strain evidence="6 7">NL8</strain>
    </source>
</reference>
<proteinExistence type="predicted"/>
<feature type="domain" description="HTH luxR-type" evidence="5">
    <location>
        <begin position="812"/>
        <end position="877"/>
    </location>
</feature>
<feature type="region of interest" description="Disordered" evidence="4">
    <location>
        <begin position="790"/>
        <end position="809"/>
    </location>
</feature>
<keyword evidence="7" id="KW-1185">Reference proteome</keyword>
<dbReference type="InterPro" id="IPR011990">
    <property type="entry name" value="TPR-like_helical_dom_sf"/>
</dbReference>
<dbReference type="SUPFAM" id="SSF46894">
    <property type="entry name" value="C-terminal effector domain of the bipartite response regulators"/>
    <property type="match status" value="1"/>
</dbReference>
<dbReference type="PANTHER" id="PTHR44688">
    <property type="entry name" value="DNA-BINDING TRANSCRIPTIONAL ACTIVATOR DEVR_DOSR"/>
    <property type="match status" value="1"/>
</dbReference>
<dbReference type="InterPro" id="IPR016032">
    <property type="entry name" value="Sig_transdc_resp-reg_C-effctor"/>
</dbReference>
<accession>A0ABS5KSE5</accession>
<evidence type="ECO:0000313" key="6">
    <source>
        <dbReference type="EMBL" id="MBS2548972.1"/>
    </source>
</evidence>
<dbReference type="PANTHER" id="PTHR44688:SF16">
    <property type="entry name" value="DNA-BINDING TRANSCRIPTIONAL ACTIVATOR DEVR_DOSR"/>
    <property type="match status" value="1"/>
</dbReference>
<dbReference type="RefSeq" id="WP_212010549.1">
    <property type="nucleotide sequence ID" value="NZ_JAAFYZ010000060.1"/>
</dbReference>
<dbReference type="Gene3D" id="1.10.10.10">
    <property type="entry name" value="Winged helix-like DNA-binding domain superfamily/Winged helix DNA-binding domain"/>
    <property type="match status" value="1"/>
</dbReference>
<evidence type="ECO:0000259" key="5">
    <source>
        <dbReference type="PROSITE" id="PS50043"/>
    </source>
</evidence>
<comment type="caution">
    <text evidence="6">The sequence shown here is derived from an EMBL/GenBank/DDBJ whole genome shotgun (WGS) entry which is preliminary data.</text>
</comment>